<dbReference type="Gene3D" id="1.10.10.10">
    <property type="entry name" value="Winged helix-like DNA-binding domain superfamily/Winged helix DNA-binding domain"/>
    <property type="match status" value="1"/>
</dbReference>
<dbReference type="Pfam" id="PF13649">
    <property type="entry name" value="Methyltransf_25"/>
    <property type="match status" value="1"/>
</dbReference>
<dbReference type="InterPro" id="IPR036390">
    <property type="entry name" value="WH_DNA-bd_sf"/>
</dbReference>
<dbReference type="AlphaFoldDB" id="A0A1B2EVX2"/>
<evidence type="ECO:0000259" key="1">
    <source>
        <dbReference type="Pfam" id="PF13649"/>
    </source>
</evidence>
<accession>A0A1B2EVX2</accession>
<proteinExistence type="predicted"/>
<dbReference type="KEGG" id="moc:BB934_38290"/>
<keyword evidence="2" id="KW-0614">Plasmid</keyword>
<feature type="domain" description="Methyltransferase" evidence="1">
    <location>
        <begin position="195"/>
        <end position="289"/>
    </location>
</feature>
<dbReference type="InterPro" id="IPR029063">
    <property type="entry name" value="SAM-dependent_MTases_sf"/>
</dbReference>
<dbReference type="OrthoDB" id="5114325at2"/>
<sequence>MLWRAYALLSHGRDRIGLGSWRFRSSAPTRRKANDVLKVLEEADTAVWSVSALSACAESGLLLRLGRPATVGELAAGLSIPSAFVQCLLDMLAGFGFVTWDSGKAVASPALMPFTSSAGAETFRAALRAPLLQAEDFRRRLGGGTLTLEGWSHADDAIIEAQGALTQHWTAQALSKLRFLPGLVPRLERPGAVLLDVGAGAAGLSITLCRHFPHLTAVALEPASHPAKLGEAHVRQAELTDRIAIHQERVEDLADQMAFDLAFLPQMFLPDKIIERALQRIFCALKPGGWVLVAVLAHDGQSTLSAVNQLKNLLWGGNTRDVPHLKPLLELAGFDPVIRAPGRKALRMICARRPNRRDPP</sequence>
<dbReference type="EMBL" id="CP016619">
    <property type="protein sequence ID" value="ANY84107.1"/>
    <property type="molecule type" value="Genomic_DNA"/>
</dbReference>
<dbReference type="InterPro" id="IPR041698">
    <property type="entry name" value="Methyltransf_25"/>
</dbReference>
<protein>
    <recommendedName>
        <fullName evidence="1">Methyltransferase domain-containing protein</fullName>
    </recommendedName>
</protein>
<organism evidence="2">
    <name type="scientific">Microvirga ossetica</name>
    <dbReference type="NCBI Taxonomy" id="1882682"/>
    <lineage>
        <taxon>Bacteria</taxon>
        <taxon>Pseudomonadati</taxon>
        <taxon>Pseudomonadota</taxon>
        <taxon>Alphaproteobacteria</taxon>
        <taxon>Hyphomicrobiales</taxon>
        <taxon>Methylobacteriaceae</taxon>
        <taxon>Microvirga</taxon>
    </lineage>
</organism>
<dbReference type="CDD" id="cd02440">
    <property type="entry name" value="AdoMet_MTases"/>
    <property type="match status" value="1"/>
</dbReference>
<gene>
    <name evidence="2" type="ORF">BB934_38290</name>
</gene>
<reference evidence="2" key="1">
    <citation type="submission" date="2016-07" db="EMBL/GenBank/DDBJ databases">
        <title>Microvirga ossetica sp. nov. a new species of rhizobia isolated from root nodules of the legume species Vicia alpestris Steven originated from North Ossetia region in the Caucasus.</title>
        <authorList>
            <person name="Safronova V.I."/>
            <person name="Kuznetsova I.G."/>
            <person name="Sazanova A.L."/>
            <person name="Belimov A."/>
            <person name="Andronov E."/>
            <person name="Osledkin Y.S."/>
            <person name="Onishchuk O.P."/>
            <person name="Kurchak O.N."/>
            <person name="Shaposhnikov A.I."/>
            <person name="Willems A."/>
            <person name="Tikhonovich I.A."/>
        </authorList>
    </citation>
    <scope>NUCLEOTIDE SEQUENCE [LARGE SCALE GENOMIC DNA]</scope>
    <source>
        <strain evidence="2">V5/3M</strain>
        <plasmid evidence="2">unnamed2</plasmid>
    </source>
</reference>
<evidence type="ECO:0000313" key="2">
    <source>
        <dbReference type="EMBL" id="ANY84107.1"/>
    </source>
</evidence>
<dbReference type="SUPFAM" id="SSF53335">
    <property type="entry name" value="S-adenosyl-L-methionine-dependent methyltransferases"/>
    <property type="match status" value="1"/>
</dbReference>
<dbReference type="Gene3D" id="3.40.50.150">
    <property type="entry name" value="Vaccinia Virus protein VP39"/>
    <property type="match status" value="1"/>
</dbReference>
<name>A0A1B2EVX2_9HYPH</name>
<dbReference type="RefSeq" id="WP_099515040.1">
    <property type="nucleotide sequence ID" value="NZ_CP016619.1"/>
</dbReference>
<dbReference type="InterPro" id="IPR036388">
    <property type="entry name" value="WH-like_DNA-bd_sf"/>
</dbReference>
<dbReference type="SUPFAM" id="SSF46785">
    <property type="entry name" value="Winged helix' DNA-binding domain"/>
    <property type="match status" value="1"/>
</dbReference>
<geneLocation type="plasmid" evidence="2">
    <name>unnamed2</name>
</geneLocation>